<reference evidence="3" key="1">
    <citation type="submission" date="2012-05" db="EMBL/GenBank/DDBJ databases">
        <authorList>
            <person name="McIlroy S."/>
        </authorList>
    </citation>
    <scope>NUCLEOTIDE SEQUENCE</scope>
    <source>
        <strain evidence="3">Ben 74</strain>
    </source>
</reference>
<dbReference type="Proteomes" id="UP000035720">
    <property type="component" value="Unassembled WGS sequence"/>
</dbReference>
<proteinExistence type="predicted"/>
<dbReference type="Pfam" id="PF03445">
    <property type="entry name" value="DUF294"/>
    <property type="match status" value="1"/>
</dbReference>
<keyword evidence="4" id="KW-1185">Reference proteome</keyword>
<protein>
    <submittedName>
        <fullName evidence="3">Putative signal transduction protein with CBS domains</fullName>
    </submittedName>
</protein>
<dbReference type="InterPro" id="IPR043519">
    <property type="entry name" value="NT_sf"/>
</dbReference>
<dbReference type="InterPro" id="IPR018490">
    <property type="entry name" value="cNMP-bd_dom_sf"/>
</dbReference>
<dbReference type="EMBL" id="CAJC01000109">
    <property type="protein sequence ID" value="CCI52669.1"/>
    <property type="molecule type" value="Genomic_DNA"/>
</dbReference>
<dbReference type="InterPro" id="IPR014710">
    <property type="entry name" value="RmlC-like_jellyroll"/>
</dbReference>
<dbReference type="CDD" id="cd00038">
    <property type="entry name" value="CAP_ED"/>
    <property type="match status" value="1"/>
</dbReference>
<gene>
    <name evidence="2" type="ORF">BN13_1420005</name>
    <name evidence="3" type="ORF">BN13_1970003</name>
</gene>
<dbReference type="PROSITE" id="PS50042">
    <property type="entry name" value="CNMP_BINDING_3"/>
    <property type="match status" value="1"/>
</dbReference>
<dbReference type="InterPro" id="IPR005105">
    <property type="entry name" value="GlnD_Uridyltrans_N"/>
</dbReference>
<name>A0A077M7V3_9MICO</name>
<organism evidence="3 4">
    <name type="scientific">Nostocoides jenkinsii Ben 74</name>
    <dbReference type="NCBI Taxonomy" id="1193518"/>
    <lineage>
        <taxon>Bacteria</taxon>
        <taxon>Bacillati</taxon>
        <taxon>Actinomycetota</taxon>
        <taxon>Actinomycetes</taxon>
        <taxon>Micrococcales</taxon>
        <taxon>Intrasporangiaceae</taxon>
        <taxon>Nostocoides</taxon>
    </lineage>
</organism>
<dbReference type="Gene3D" id="2.60.120.10">
    <property type="entry name" value="Jelly Rolls"/>
    <property type="match status" value="1"/>
</dbReference>
<evidence type="ECO:0000313" key="4">
    <source>
        <dbReference type="Proteomes" id="UP000035720"/>
    </source>
</evidence>
<dbReference type="InterPro" id="IPR000595">
    <property type="entry name" value="cNMP-bd_dom"/>
</dbReference>
<dbReference type="InterPro" id="IPR046342">
    <property type="entry name" value="CBS_dom_sf"/>
</dbReference>
<feature type="domain" description="Cyclic nucleotide-binding" evidence="1">
    <location>
        <begin position="16"/>
        <end position="111"/>
    </location>
</feature>
<dbReference type="EMBL" id="CAJC01000049">
    <property type="protein sequence ID" value="CCI52085.1"/>
    <property type="molecule type" value="Genomic_DNA"/>
</dbReference>
<dbReference type="OrthoDB" id="9789996at2"/>
<sequence>MSELDDLRSVLAQHAPFDSVSAEVRDGLVAKAEITTYAAGSLVLNAFEDPSSAVYVVLDGQVGLWNDARRSPLEPDEILSVGGVFGFSAMLTERSVGPRASAVTQATVARLPGDDAAVAFVTKSGARFLAAHLLPNARADVSAAPHMPAYYQVGDLIAEAPLVVGAGTALTDVARQLTDSGRSSAVVDLGPTGFGLVTDASLRRRVLVDGLPGSAPVREALDASALHTTADASAAETLVHVLETDSEGVIVTGANGRLAGVVRVRDFALSPAAADLAVHQQLRRAATTTDLVRHTKAIPMLLGQLLKRGLASRRVISVYSSLIDSVIRRAIELGLAAHPELSPDRFTWLALGSNGRREAVLSSDVDSAVAFADDVGEEEMAAYRELFTTVDLTLAEAGFTGDAHGVSARHALLSRTDAQWRAAAQAWIADPVEGKGAILTSLLVDSRPIVGSTTRAAAELVVEELRKHPMTMRLLLVDALAHRARLRTLREPWRRPANYDIKELALLPLVNLARWGALVARSEELATPERLLACGGTTFLPAAHAATLAEVFEVLQRLRLRYQLLQVADGSRASDSLVFDQMSPIDRSIVTSAVREISRAQKRMANVASYVESGEWANRA</sequence>
<evidence type="ECO:0000259" key="1">
    <source>
        <dbReference type="PROSITE" id="PS50042"/>
    </source>
</evidence>
<dbReference type="GO" id="GO:0008773">
    <property type="term" value="F:[protein-PII] uridylyltransferase activity"/>
    <property type="evidence" value="ECO:0007669"/>
    <property type="project" value="InterPro"/>
</dbReference>
<dbReference type="STRING" id="1193518.BN13_1420005"/>
<dbReference type="InterPro" id="IPR018821">
    <property type="entry name" value="DUF294_put_nucleoTrafse_sb-bd"/>
</dbReference>
<dbReference type="SUPFAM" id="SSF51206">
    <property type="entry name" value="cAMP-binding domain-like"/>
    <property type="match status" value="1"/>
</dbReference>
<dbReference type="Gene3D" id="3.10.580.10">
    <property type="entry name" value="CBS-domain"/>
    <property type="match status" value="1"/>
</dbReference>
<dbReference type="SUPFAM" id="SSF54631">
    <property type="entry name" value="CBS-domain pair"/>
    <property type="match status" value="1"/>
</dbReference>
<evidence type="ECO:0000313" key="3">
    <source>
        <dbReference type="EMBL" id="CCI52669.1"/>
    </source>
</evidence>
<dbReference type="SUPFAM" id="SSF81301">
    <property type="entry name" value="Nucleotidyltransferase"/>
    <property type="match status" value="1"/>
</dbReference>
<dbReference type="RefSeq" id="WP_084733842.1">
    <property type="nucleotide sequence ID" value="NZ_HF571038.1"/>
</dbReference>
<reference evidence="3 4" key="2">
    <citation type="journal article" date="2013" name="ISME J.">
        <title>A metabolic model for members of the genus Tetrasphaera involved in enhanced biological phosphorus removal.</title>
        <authorList>
            <person name="Kristiansen R."/>
            <person name="Nguyen H.T.T."/>
            <person name="Saunders A.M."/>
            <person name="Nielsen J.L."/>
            <person name="Wimmer R."/>
            <person name="Le V.Q."/>
            <person name="McIlroy S.J."/>
            <person name="Petrovski S."/>
            <person name="Seviour R.J."/>
            <person name="Calteau A."/>
            <person name="Nielsen K.L."/>
            <person name="Nielsen P.H."/>
        </authorList>
    </citation>
    <scope>NUCLEOTIDE SEQUENCE [LARGE SCALE GENOMIC DNA]</scope>
    <source>
        <strain evidence="3 4">Ben 74</strain>
    </source>
</reference>
<comment type="caution">
    <text evidence="3">The sequence shown here is derived from an EMBL/GenBank/DDBJ whole genome shotgun (WGS) entry which is preliminary data.</text>
</comment>
<evidence type="ECO:0000313" key="2">
    <source>
        <dbReference type="EMBL" id="CCI52085.1"/>
    </source>
</evidence>
<dbReference type="AlphaFoldDB" id="A0A077M7V3"/>
<dbReference type="Pfam" id="PF10335">
    <property type="entry name" value="DUF294_C"/>
    <property type="match status" value="1"/>
</dbReference>
<accession>A0A077M7V3</accession>